<dbReference type="FunFam" id="3.40.30.10:FF:000001">
    <property type="entry name" value="Thioredoxin"/>
    <property type="match status" value="1"/>
</dbReference>
<dbReference type="Gene3D" id="3.40.30.10">
    <property type="entry name" value="Glutaredoxin"/>
    <property type="match status" value="1"/>
</dbReference>
<dbReference type="GO" id="GO:0045454">
    <property type="term" value="P:cell redox homeostasis"/>
    <property type="evidence" value="ECO:0007669"/>
    <property type="project" value="TreeGrafter"/>
</dbReference>
<accession>A0A5B8M132</accession>
<evidence type="ECO:0000256" key="4">
    <source>
        <dbReference type="ARBA" id="ARBA00023157"/>
    </source>
</evidence>
<dbReference type="PANTHER" id="PTHR45663">
    <property type="entry name" value="GEO12009P1"/>
    <property type="match status" value="1"/>
</dbReference>
<evidence type="ECO:0000256" key="1">
    <source>
        <dbReference type="ARBA" id="ARBA00008987"/>
    </source>
</evidence>
<keyword evidence="2" id="KW-0813">Transport</keyword>
<dbReference type="PIRSF" id="PIRSF000077">
    <property type="entry name" value="Thioredoxin"/>
    <property type="match status" value="1"/>
</dbReference>
<proteinExistence type="inferred from homology"/>
<dbReference type="AlphaFoldDB" id="A0A5B8M132"/>
<dbReference type="Proteomes" id="UP000320216">
    <property type="component" value="Chromosome"/>
</dbReference>
<keyword evidence="10" id="KW-1185">Reference proteome</keyword>
<dbReference type="Pfam" id="PF00085">
    <property type="entry name" value="Thioredoxin"/>
    <property type="match status" value="1"/>
</dbReference>
<dbReference type="InterPro" id="IPR036249">
    <property type="entry name" value="Thioredoxin-like_sf"/>
</dbReference>
<feature type="domain" description="Thioredoxin" evidence="8">
    <location>
        <begin position="1"/>
        <end position="105"/>
    </location>
</feature>
<dbReference type="KEGG" id="huw:FPZ11_01445"/>
<keyword evidence="5 7" id="KW-0676">Redox-active center</keyword>
<keyword evidence="4 7" id="KW-1015">Disulfide bond</keyword>
<dbReference type="InterPro" id="IPR013766">
    <property type="entry name" value="Thioredoxin_domain"/>
</dbReference>
<dbReference type="EMBL" id="CP042305">
    <property type="protein sequence ID" value="QDZ13639.1"/>
    <property type="molecule type" value="Genomic_DNA"/>
</dbReference>
<sequence>MITADESTFESAVESAATPVLVYFWATWCGPCRVLGPLLEQIESENGEAFTVVKVNADDSPALAARFGVMAVPTMKLLVDGEVRRTIVGSKPKAALVAELAPVLAS</sequence>
<evidence type="ECO:0000256" key="5">
    <source>
        <dbReference type="ARBA" id="ARBA00023284"/>
    </source>
</evidence>
<organism evidence="9 10">
    <name type="scientific">Humibacter ginsenosidimutans</name>
    <dbReference type="NCBI Taxonomy" id="2599293"/>
    <lineage>
        <taxon>Bacteria</taxon>
        <taxon>Bacillati</taxon>
        <taxon>Actinomycetota</taxon>
        <taxon>Actinomycetes</taxon>
        <taxon>Micrococcales</taxon>
        <taxon>Microbacteriaceae</taxon>
        <taxon>Humibacter</taxon>
    </lineage>
</organism>
<protein>
    <recommendedName>
        <fullName evidence="6">Thioredoxin</fullName>
    </recommendedName>
</protein>
<dbReference type="InterPro" id="IPR017937">
    <property type="entry name" value="Thioredoxin_CS"/>
</dbReference>
<feature type="disulfide bond" description="Redox-active" evidence="7">
    <location>
        <begin position="29"/>
        <end position="32"/>
    </location>
</feature>
<evidence type="ECO:0000256" key="3">
    <source>
        <dbReference type="ARBA" id="ARBA00022982"/>
    </source>
</evidence>
<keyword evidence="3" id="KW-0249">Electron transport</keyword>
<evidence type="ECO:0000256" key="7">
    <source>
        <dbReference type="PIRSR" id="PIRSR000077-4"/>
    </source>
</evidence>
<reference evidence="9 10" key="1">
    <citation type="submission" date="2019-07" db="EMBL/GenBank/DDBJ databases">
        <title>Full genome sequence of Humibacter sp. WJ7-1.</title>
        <authorList>
            <person name="Im W.-T."/>
        </authorList>
    </citation>
    <scope>NUCLEOTIDE SEQUENCE [LARGE SCALE GENOMIC DNA]</scope>
    <source>
        <strain evidence="9 10">WJ7-1</strain>
    </source>
</reference>
<evidence type="ECO:0000313" key="9">
    <source>
        <dbReference type="EMBL" id="QDZ13639.1"/>
    </source>
</evidence>
<dbReference type="GO" id="GO:0005829">
    <property type="term" value="C:cytosol"/>
    <property type="evidence" value="ECO:0007669"/>
    <property type="project" value="TreeGrafter"/>
</dbReference>
<dbReference type="GO" id="GO:0015035">
    <property type="term" value="F:protein-disulfide reductase activity"/>
    <property type="evidence" value="ECO:0007669"/>
    <property type="project" value="InterPro"/>
</dbReference>
<dbReference type="OrthoDB" id="9790390at2"/>
<dbReference type="SUPFAM" id="SSF52833">
    <property type="entry name" value="Thioredoxin-like"/>
    <property type="match status" value="1"/>
</dbReference>
<dbReference type="CDD" id="cd02947">
    <property type="entry name" value="TRX_family"/>
    <property type="match status" value="1"/>
</dbReference>
<evidence type="ECO:0000256" key="6">
    <source>
        <dbReference type="PIRNR" id="PIRNR000077"/>
    </source>
</evidence>
<evidence type="ECO:0000313" key="10">
    <source>
        <dbReference type="Proteomes" id="UP000320216"/>
    </source>
</evidence>
<gene>
    <name evidence="9" type="ORF">FPZ11_01445</name>
</gene>
<dbReference type="PRINTS" id="PR00421">
    <property type="entry name" value="THIOREDOXIN"/>
</dbReference>
<evidence type="ECO:0000256" key="2">
    <source>
        <dbReference type="ARBA" id="ARBA00022448"/>
    </source>
</evidence>
<dbReference type="RefSeq" id="WP_146317759.1">
    <property type="nucleotide sequence ID" value="NZ_CP042305.1"/>
</dbReference>
<name>A0A5B8M132_9MICO</name>
<dbReference type="PROSITE" id="PS00194">
    <property type="entry name" value="THIOREDOXIN_1"/>
    <property type="match status" value="1"/>
</dbReference>
<evidence type="ECO:0000259" key="8">
    <source>
        <dbReference type="PROSITE" id="PS51352"/>
    </source>
</evidence>
<dbReference type="InterPro" id="IPR005746">
    <property type="entry name" value="Thioredoxin"/>
</dbReference>
<comment type="similarity">
    <text evidence="1 6">Belongs to the thioredoxin family.</text>
</comment>
<dbReference type="PANTHER" id="PTHR45663:SF11">
    <property type="entry name" value="GEO12009P1"/>
    <property type="match status" value="1"/>
</dbReference>
<dbReference type="PROSITE" id="PS51352">
    <property type="entry name" value="THIOREDOXIN_2"/>
    <property type="match status" value="1"/>
</dbReference>